<dbReference type="PANTHER" id="PTHR13903:SF8">
    <property type="entry name" value="PIRIN"/>
    <property type="match status" value="1"/>
</dbReference>
<proteinExistence type="inferred from homology"/>
<dbReference type="CDD" id="cd02247">
    <property type="entry name" value="cupin_pirin_C"/>
    <property type="match status" value="1"/>
</dbReference>
<dbReference type="Pfam" id="PF02678">
    <property type="entry name" value="Pirin"/>
    <property type="match status" value="1"/>
</dbReference>
<dbReference type="Proteomes" id="UP001295423">
    <property type="component" value="Unassembled WGS sequence"/>
</dbReference>
<dbReference type="InterPro" id="IPR008778">
    <property type="entry name" value="Pirin_C_dom"/>
</dbReference>
<dbReference type="InterPro" id="IPR012093">
    <property type="entry name" value="Pirin"/>
</dbReference>
<evidence type="ECO:0000259" key="4">
    <source>
        <dbReference type="Pfam" id="PF02678"/>
    </source>
</evidence>
<evidence type="ECO:0008006" key="8">
    <source>
        <dbReference type="Google" id="ProtNLM"/>
    </source>
</evidence>
<dbReference type="EMBL" id="CAKOGP040000335">
    <property type="protein sequence ID" value="CAJ1934154.1"/>
    <property type="molecule type" value="Genomic_DNA"/>
</dbReference>
<dbReference type="Pfam" id="PF05726">
    <property type="entry name" value="Pirin_C"/>
    <property type="match status" value="1"/>
</dbReference>
<evidence type="ECO:0000256" key="1">
    <source>
        <dbReference type="ARBA" id="ARBA00008416"/>
    </source>
</evidence>
<accession>A0AAD2CII6</accession>
<feature type="domain" description="Pirin N-terminal" evidence="4">
    <location>
        <begin position="130"/>
        <end position="204"/>
    </location>
</feature>
<dbReference type="SUPFAM" id="SSF51182">
    <property type="entry name" value="RmlC-like cupins"/>
    <property type="match status" value="1"/>
</dbReference>
<evidence type="ECO:0000259" key="5">
    <source>
        <dbReference type="Pfam" id="PF05726"/>
    </source>
</evidence>
<feature type="signal peptide" evidence="3">
    <location>
        <begin position="1"/>
        <end position="21"/>
    </location>
</feature>
<dbReference type="InterPro" id="IPR003829">
    <property type="entry name" value="Pirin_N_dom"/>
</dbReference>
<dbReference type="PANTHER" id="PTHR13903">
    <property type="entry name" value="PIRIN-RELATED"/>
    <property type="match status" value="1"/>
</dbReference>
<name>A0AAD2CII6_9STRA</name>
<sequence length="404" mass="45288">MAIRTLLALLLAHETSPFVQRECANQYPLSNNLQSTEWKLQATSTTKITAGNIKQGDSLLRSIASIDPHPAIPVWPTWGGGKVTPVSFGDDLQDPFLLLAHHDHWFDPRDPLRGPFKAFGKALGLPYVDVEGFSMHPHRGFDIFTYILDGSDGFNHLDNLGGTSKLYRGGTCQWMRTGSGVMHEEFWETDPRRRTNIELFQLWVNLPSRQKFDEPAIEYIGTNTSHPWIEIDIVDAETGAIKGSIRDITETLNKATLASEDEERITSTIKPRPPLRILHIKLQPGGQWCCRVPSTESAIVYIRKGKATIISQSPGEEPVTVKQRNTATFSRDGDLIHIANRGNTILDMVLLAAVPLREPLAAAGPIVMNSAEEVQMAYRQLEEGTFLKRSYVLKQHREKGYWKA</sequence>
<keyword evidence="7" id="KW-1185">Reference proteome</keyword>
<evidence type="ECO:0000256" key="3">
    <source>
        <dbReference type="SAM" id="SignalP"/>
    </source>
</evidence>
<dbReference type="InterPro" id="IPR014710">
    <property type="entry name" value="RmlC-like_jellyroll"/>
</dbReference>
<dbReference type="Gene3D" id="2.60.120.10">
    <property type="entry name" value="Jelly Rolls"/>
    <property type="match status" value="2"/>
</dbReference>
<feature type="domain" description="Pirin C-terminal" evidence="5">
    <location>
        <begin position="278"/>
        <end position="386"/>
    </location>
</feature>
<protein>
    <recommendedName>
        <fullName evidence="8">Pirin</fullName>
    </recommendedName>
</protein>
<evidence type="ECO:0000313" key="6">
    <source>
        <dbReference type="EMBL" id="CAJ1934154.1"/>
    </source>
</evidence>
<comment type="similarity">
    <text evidence="1 2">Belongs to the pirin family.</text>
</comment>
<comment type="caution">
    <text evidence="6">The sequence shown here is derived from an EMBL/GenBank/DDBJ whole genome shotgun (WGS) entry which is preliminary data.</text>
</comment>
<evidence type="ECO:0000313" key="7">
    <source>
        <dbReference type="Proteomes" id="UP001295423"/>
    </source>
</evidence>
<dbReference type="InterPro" id="IPR011051">
    <property type="entry name" value="RmlC_Cupin_sf"/>
</dbReference>
<organism evidence="6 7">
    <name type="scientific">Cylindrotheca closterium</name>
    <dbReference type="NCBI Taxonomy" id="2856"/>
    <lineage>
        <taxon>Eukaryota</taxon>
        <taxon>Sar</taxon>
        <taxon>Stramenopiles</taxon>
        <taxon>Ochrophyta</taxon>
        <taxon>Bacillariophyta</taxon>
        <taxon>Bacillariophyceae</taxon>
        <taxon>Bacillariophycidae</taxon>
        <taxon>Bacillariales</taxon>
        <taxon>Bacillariaceae</taxon>
        <taxon>Cylindrotheca</taxon>
    </lineage>
</organism>
<gene>
    <name evidence="6" type="ORF">CYCCA115_LOCUS3614</name>
</gene>
<keyword evidence="3" id="KW-0732">Signal</keyword>
<reference evidence="6" key="1">
    <citation type="submission" date="2023-08" db="EMBL/GenBank/DDBJ databases">
        <authorList>
            <person name="Audoor S."/>
            <person name="Bilcke G."/>
        </authorList>
    </citation>
    <scope>NUCLEOTIDE SEQUENCE</scope>
</reference>
<dbReference type="AlphaFoldDB" id="A0AAD2CII6"/>
<evidence type="ECO:0000256" key="2">
    <source>
        <dbReference type="RuleBase" id="RU003457"/>
    </source>
</evidence>
<feature type="chain" id="PRO_5042179257" description="Pirin" evidence="3">
    <location>
        <begin position="22"/>
        <end position="404"/>
    </location>
</feature>